<evidence type="ECO:0000313" key="2">
    <source>
        <dbReference type="EMBL" id="ASF47429.1"/>
    </source>
</evidence>
<dbReference type="InterPro" id="IPR007404">
    <property type="entry name" value="YdjM-like"/>
</dbReference>
<dbReference type="RefSeq" id="WP_088620301.1">
    <property type="nucleotide sequence ID" value="NZ_CP022129.1"/>
</dbReference>
<dbReference type="EMBL" id="CP022129">
    <property type="protein sequence ID" value="ASF47429.1"/>
    <property type="molecule type" value="Genomic_DNA"/>
</dbReference>
<proteinExistence type="predicted"/>
<dbReference type="AlphaFoldDB" id="A0A1Z4C1M9"/>
<reference evidence="2 3" key="1">
    <citation type="submission" date="2017-06" db="EMBL/GenBank/DDBJ databases">
        <title>Genome Sequencing of the methanotroph Methylovulum psychrotolerants str. HV10-M2 isolated from a high-altitude environment.</title>
        <authorList>
            <person name="Mateos-Rivera A."/>
        </authorList>
    </citation>
    <scope>NUCLEOTIDE SEQUENCE [LARGE SCALE GENOMIC DNA]</scope>
    <source>
        <strain evidence="2 3">HV10_M2</strain>
    </source>
</reference>
<keyword evidence="1" id="KW-1133">Transmembrane helix</keyword>
<feature type="transmembrane region" description="Helical" evidence="1">
    <location>
        <begin position="57"/>
        <end position="75"/>
    </location>
</feature>
<dbReference type="Pfam" id="PF04307">
    <property type="entry name" value="YdjM"/>
    <property type="match status" value="1"/>
</dbReference>
<feature type="transmembrane region" description="Helical" evidence="1">
    <location>
        <begin position="134"/>
        <end position="155"/>
    </location>
</feature>
<dbReference type="KEGG" id="mpsy:CEK71_15925"/>
<evidence type="ECO:0000256" key="1">
    <source>
        <dbReference type="SAM" id="Phobius"/>
    </source>
</evidence>
<evidence type="ECO:0000313" key="3">
    <source>
        <dbReference type="Proteomes" id="UP000197019"/>
    </source>
</evidence>
<sequence length="188" mass="21052">MSSLVGHLACGVAVYLAQPAHHRAPRALLPVLVWLAICPDLDYLAFWLWHIDFHPRFSHSIAFAVATSTLAYLALWRWRIPFRVLALAALSHPLLDFLVGVHPVPLWWPFSLPEALSPIGLLPSAGRLSFNNAYLWRNLFIECGVLLPVLGVLVARARGCRIRTAPLCVWLVLPLFVGCLWSSLSLHR</sequence>
<feature type="transmembrane region" description="Helical" evidence="1">
    <location>
        <begin position="84"/>
        <end position="108"/>
    </location>
</feature>
<keyword evidence="1" id="KW-0472">Membrane</keyword>
<dbReference type="Proteomes" id="UP000197019">
    <property type="component" value="Chromosome"/>
</dbReference>
<dbReference type="OrthoDB" id="6059269at2"/>
<accession>A0A1Z4C1M9</accession>
<name>A0A1Z4C1M9_9GAMM</name>
<keyword evidence="3" id="KW-1185">Reference proteome</keyword>
<evidence type="ECO:0008006" key="4">
    <source>
        <dbReference type="Google" id="ProtNLM"/>
    </source>
</evidence>
<organism evidence="2 3">
    <name type="scientific">Methylovulum psychrotolerans</name>
    <dbReference type="NCBI Taxonomy" id="1704499"/>
    <lineage>
        <taxon>Bacteria</taxon>
        <taxon>Pseudomonadati</taxon>
        <taxon>Pseudomonadota</taxon>
        <taxon>Gammaproteobacteria</taxon>
        <taxon>Methylococcales</taxon>
        <taxon>Methylococcaceae</taxon>
        <taxon>Methylovulum</taxon>
    </lineage>
</organism>
<feature type="transmembrane region" description="Helical" evidence="1">
    <location>
        <begin position="167"/>
        <end position="184"/>
    </location>
</feature>
<gene>
    <name evidence="2" type="ORF">CEK71_15925</name>
</gene>
<feature type="transmembrane region" description="Helical" evidence="1">
    <location>
        <begin position="27"/>
        <end position="51"/>
    </location>
</feature>
<keyword evidence="1" id="KW-0812">Transmembrane</keyword>
<protein>
    <recommendedName>
        <fullName evidence="4">Metal-dependent hydrolase</fullName>
    </recommendedName>
</protein>